<evidence type="ECO:0000313" key="4">
    <source>
        <dbReference type="Proteomes" id="UP000606653"/>
    </source>
</evidence>
<feature type="compositionally biased region" description="Basic and acidic residues" evidence="1">
    <location>
        <begin position="21"/>
        <end position="36"/>
    </location>
</feature>
<comment type="caution">
    <text evidence="3">The sequence shown here is derived from an EMBL/GenBank/DDBJ whole genome shotgun (WGS) entry which is preliminary data.</text>
</comment>
<evidence type="ECO:0000256" key="2">
    <source>
        <dbReference type="SAM" id="Phobius"/>
    </source>
</evidence>
<evidence type="ECO:0000256" key="1">
    <source>
        <dbReference type="SAM" id="MobiDB-lite"/>
    </source>
</evidence>
<reference evidence="4" key="1">
    <citation type="journal article" date="2019" name="Int. J. Syst. Evol. Microbiol.">
        <title>The Global Catalogue of Microorganisms (GCM) 10K type strain sequencing project: providing services to taxonomists for standard genome sequencing and annotation.</title>
        <authorList>
            <consortium name="The Broad Institute Genomics Platform"/>
            <consortium name="The Broad Institute Genome Sequencing Center for Infectious Disease"/>
            <person name="Wu L."/>
            <person name="Ma J."/>
        </authorList>
    </citation>
    <scope>NUCLEOTIDE SEQUENCE [LARGE SCALE GENOMIC DNA]</scope>
    <source>
        <strain evidence="4">CGMCC 1.6964</strain>
    </source>
</reference>
<organism evidence="3 4">
    <name type="scientific">Saccharibacillus kuerlensis</name>
    <dbReference type="NCBI Taxonomy" id="459527"/>
    <lineage>
        <taxon>Bacteria</taxon>
        <taxon>Bacillati</taxon>
        <taxon>Bacillota</taxon>
        <taxon>Bacilli</taxon>
        <taxon>Bacillales</taxon>
        <taxon>Paenibacillaceae</taxon>
        <taxon>Saccharibacillus</taxon>
    </lineage>
</organism>
<keyword evidence="2" id="KW-0812">Transmembrane</keyword>
<protein>
    <recommendedName>
        <fullName evidence="5">Transmembrane anti-sigma factor</fullName>
    </recommendedName>
</protein>
<keyword evidence="4" id="KW-1185">Reference proteome</keyword>
<evidence type="ECO:0000313" key="3">
    <source>
        <dbReference type="EMBL" id="GGO04307.1"/>
    </source>
</evidence>
<dbReference type="EMBL" id="BMLN01000008">
    <property type="protein sequence ID" value="GGO04307.1"/>
    <property type="molecule type" value="Genomic_DNA"/>
</dbReference>
<accession>A0ABQ2L5I0</accession>
<dbReference type="Proteomes" id="UP000606653">
    <property type="component" value="Unassembled WGS sequence"/>
</dbReference>
<name>A0ABQ2L5I0_9BACL</name>
<keyword evidence="2" id="KW-0472">Membrane</keyword>
<feature type="transmembrane region" description="Helical" evidence="2">
    <location>
        <begin position="100"/>
        <end position="123"/>
    </location>
</feature>
<proteinExistence type="predicted"/>
<evidence type="ECO:0008006" key="5">
    <source>
        <dbReference type="Google" id="ProtNLM"/>
    </source>
</evidence>
<keyword evidence="2" id="KW-1133">Transmembrane helix</keyword>
<dbReference type="RefSeq" id="WP_018976419.1">
    <property type="nucleotide sequence ID" value="NZ_BMLN01000008.1"/>
</dbReference>
<gene>
    <name evidence="3" type="ORF">GCM10010969_29410</name>
</gene>
<feature type="transmembrane region" description="Helical" evidence="2">
    <location>
        <begin position="182"/>
        <end position="202"/>
    </location>
</feature>
<sequence>MKGREDGGHRIGMRWNSHTQRPIDAKDGSFRPEDRLDESFDSDGFSDLDDLLQEAALDIPEMNAERMNRSVMDRIYEESPWLLPGETKTYASQHRFRSRAAVWIAALLAVFLVSFVYLAGWGIPDQQKSAAQNVPAGVILQPLMVKAGASDSADTEADDQQTSGRGIVDPLVAQIGPTHPQYWMFLSLTGMGLALLSLTRLATMRK</sequence>
<feature type="region of interest" description="Disordered" evidence="1">
    <location>
        <begin position="1"/>
        <end position="36"/>
    </location>
</feature>